<name>A0A252F4H5_9FIRM</name>
<dbReference type="EMBL" id="NHOC01000005">
    <property type="protein sequence ID" value="OUM20659.1"/>
    <property type="molecule type" value="Genomic_DNA"/>
</dbReference>
<dbReference type="Proteomes" id="UP000194903">
    <property type="component" value="Unassembled WGS sequence"/>
</dbReference>
<reference evidence="3 4" key="1">
    <citation type="submission" date="2017-05" db="EMBL/GenBank/DDBJ databases">
        <title>Butyricicoccus porcorum sp. nov. a butyrate-producing bacterium from the swine intestinal tract.</title>
        <authorList>
            <person name="Trachsel J."/>
            <person name="Humphrey S."/>
            <person name="Allen H.K."/>
        </authorList>
    </citation>
    <scope>NUCLEOTIDE SEQUENCE [LARGE SCALE GENOMIC DNA]</scope>
    <source>
        <strain evidence="3">BB10</strain>
    </source>
</reference>
<evidence type="ECO:0000256" key="1">
    <source>
        <dbReference type="ARBA" id="ARBA00022729"/>
    </source>
</evidence>
<protein>
    <recommendedName>
        <fullName evidence="5">DUF4352 domain-containing protein</fullName>
    </recommendedName>
</protein>
<accession>A0A252F4H5</accession>
<feature type="chain" id="PRO_5039727945" description="DUF4352 domain-containing protein" evidence="2">
    <location>
        <begin position="20"/>
        <end position="335"/>
    </location>
</feature>
<dbReference type="PROSITE" id="PS51257">
    <property type="entry name" value="PROKAR_LIPOPROTEIN"/>
    <property type="match status" value="1"/>
</dbReference>
<feature type="signal peptide" evidence="2">
    <location>
        <begin position="1"/>
        <end position="19"/>
    </location>
</feature>
<keyword evidence="4" id="KW-1185">Reference proteome</keyword>
<evidence type="ECO:0000256" key="2">
    <source>
        <dbReference type="SAM" id="SignalP"/>
    </source>
</evidence>
<evidence type="ECO:0000313" key="4">
    <source>
        <dbReference type="Proteomes" id="UP000194903"/>
    </source>
</evidence>
<dbReference type="Gene3D" id="2.60.40.1240">
    <property type="match status" value="2"/>
</dbReference>
<dbReference type="InterPro" id="IPR029050">
    <property type="entry name" value="Immunoprotect_excell_Ig-like"/>
</dbReference>
<gene>
    <name evidence="3" type="ORF">CBW42_07480</name>
</gene>
<dbReference type="AlphaFoldDB" id="A0A252F4H5"/>
<proteinExistence type="predicted"/>
<comment type="caution">
    <text evidence="3">The sequence shown here is derived from an EMBL/GenBank/DDBJ whole genome shotgun (WGS) entry which is preliminary data.</text>
</comment>
<keyword evidence="1 2" id="KW-0732">Signal</keyword>
<sequence>MKKRFLSLCLAACMLTGLAGCGGTADDLMNSVLKEEDETFVTGQQYKDEAAAITMEYAALSDCTMAPLTLEDDGSVNAYYASDDENSDEEGDYLYLDCVSTVKNVGSEELDLEDDLYFYCADENDMYDDYMVFVESADGTTLDDAGELQKGKTARVHYTLVLPEDISWTQLKVYFIMPESSTTYAAPLSDCKPNAQAFSADTPVKTAGGAVLTMKSCTVADEAASLTDAGGNTSIQPITDGDKLVDIAIEVTNNGSEALTLGTLYGGQMLEDGFNSLGTVVLEAGNDMVYSGSIASGSTVMTHLLFELAEDPTEDQSFYLYADGMFYSIAVNAAK</sequence>
<evidence type="ECO:0008006" key="5">
    <source>
        <dbReference type="Google" id="ProtNLM"/>
    </source>
</evidence>
<evidence type="ECO:0000313" key="3">
    <source>
        <dbReference type="EMBL" id="OUM20659.1"/>
    </source>
</evidence>
<dbReference type="RefSeq" id="WP_087019343.1">
    <property type="nucleotide sequence ID" value="NZ_NHOC01000005.1"/>
</dbReference>
<organism evidence="3 4">
    <name type="scientific">Butyricicoccus porcorum</name>
    <dbReference type="NCBI Taxonomy" id="1945634"/>
    <lineage>
        <taxon>Bacteria</taxon>
        <taxon>Bacillati</taxon>
        <taxon>Bacillota</taxon>
        <taxon>Clostridia</taxon>
        <taxon>Eubacteriales</taxon>
        <taxon>Butyricicoccaceae</taxon>
        <taxon>Butyricicoccus</taxon>
    </lineage>
</organism>